<dbReference type="PANTHER" id="PTHR33713:SF6">
    <property type="entry name" value="ANTITOXIN YEFM"/>
    <property type="match status" value="1"/>
</dbReference>
<dbReference type="NCBIfam" id="TIGR01552">
    <property type="entry name" value="phd_fam"/>
    <property type="match status" value="1"/>
</dbReference>
<dbReference type="Gene3D" id="3.40.1620.10">
    <property type="entry name" value="YefM-like domain"/>
    <property type="match status" value="1"/>
</dbReference>
<sequence length="112" mass="12349">MYGIAYGMRYAGDRKVLTEGHIMRAMHATEARANFAAVLDAATEDNDEVVITRSGGKEPAVVISLREYEALKETAYLLGSRANARRLMESIENVERGLIERRSLSDDGSVEA</sequence>
<comment type="function">
    <text evidence="2">Antitoxin component of a type II toxin-antitoxin (TA) system.</text>
</comment>
<dbReference type="InterPro" id="IPR006442">
    <property type="entry name" value="Antitoxin_Phd/YefM"/>
</dbReference>
<evidence type="ECO:0000313" key="3">
    <source>
        <dbReference type="EMBL" id="SNY81355.1"/>
    </source>
</evidence>
<name>A0A285L8R1_9NOCA</name>
<dbReference type="Proteomes" id="UP000219565">
    <property type="component" value="Unassembled WGS sequence"/>
</dbReference>
<reference evidence="3 4" key="1">
    <citation type="submission" date="2017-09" db="EMBL/GenBank/DDBJ databases">
        <authorList>
            <person name="Ehlers B."/>
            <person name="Leendertz F.H."/>
        </authorList>
    </citation>
    <scope>NUCLEOTIDE SEQUENCE [LARGE SCALE GENOMIC DNA]</scope>
    <source>
        <strain evidence="3 4">DSM 45537</strain>
    </source>
</reference>
<dbReference type="EMBL" id="OBEG01000002">
    <property type="protein sequence ID" value="SNY81355.1"/>
    <property type="molecule type" value="Genomic_DNA"/>
</dbReference>
<keyword evidence="4" id="KW-1185">Reference proteome</keyword>
<dbReference type="SUPFAM" id="SSF143120">
    <property type="entry name" value="YefM-like"/>
    <property type="match status" value="1"/>
</dbReference>
<accession>A0A285L8R1</accession>
<dbReference type="AlphaFoldDB" id="A0A285L8R1"/>
<organism evidence="3 4">
    <name type="scientific">Nocardia amikacinitolerans</name>
    <dbReference type="NCBI Taxonomy" id="756689"/>
    <lineage>
        <taxon>Bacteria</taxon>
        <taxon>Bacillati</taxon>
        <taxon>Actinomycetota</taxon>
        <taxon>Actinomycetes</taxon>
        <taxon>Mycobacteriales</taxon>
        <taxon>Nocardiaceae</taxon>
        <taxon>Nocardia</taxon>
    </lineage>
</organism>
<protein>
    <recommendedName>
        <fullName evidence="2">Antitoxin</fullName>
    </recommendedName>
</protein>
<gene>
    <name evidence="3" type="ORF">SAMN04244553_2948</name>
</gene>
<dbReference type="InterPro" id="IPR051405">
    <property type="entry name" value="phD/YefM_antitoxin"/>
</dbReference>
<evidence type="ECO:0000256" key="1">
    <source>
        <dbReference type="ARBA" id="ARBA00009981"/>
    </source>
</evidence>
<dbReference type="InterPro" id="IPR036165">
    <property type="entry name" value="YefM-like_sf"/>
</dbReference>
<dbReference type="STRING" id="1379680.GCA_001612615_05786"/>
<dbReference type="Gene3D" id="6.10.250.330">
    <property type="match status" value="1"/>
</dbReference>
<dbReference type="PANTHER" id="PTHR33713">
    <property type="entry name" value="ANTITOXIN YAFN-RELATED"/>
    <property type="match status" value="1"/>
</dbReference>
<proteinExistence type="inferred from homology"/>
<evidence type="ECO:0000256" key="2">
    <source>
        <dbReference type="RuleBase" id="RU362080"/>
    </source>
</evidence>
<comment type="similarity">
    <text evidence="1 2">Belongs to the phD/YefM antitoxin family.</text>
</comment>
<dbReference type="Pfam" id="PF02604">
    <property type="entry name" value="PhdYeFM_antitox"/>
    <property type="match status" value="1"/>
</dbReference>
<evidence type="ECO:0000313" key="4">
    <source>
        <dbReference type="Proteomes" id="UP000219565"/>
    </source>
</evidence>